<gene>
    <name evidence="1" type="ORF">QD47_19550</name>
</gene>
<reference evidence="1 2" key="1">
    <citation type="submission" date="2014-11" db="EMBL/GenBank/DDBJ databases">
        <title>Draft Genome Sequences of Paenibacillus polymyxa NRRL B-30509 and Paenibacillus terrae NRRL B-30644, Strains from a Poultry Environment that Produce Tridecaptin A and Paenicidins.</title>
        <authorList>
            <person name="van Belkum M.J."/>
            <person name="Lohans C.T."/>
            <person name="Vederas J.C."/>
        </authorList>
    </citation>
    <scope>NUCLEOTIDE SEQUENCE [LARGE SCALE GENOMIC DNA]</scope>
    <source>
        <strain evidence="1 2">NRRL B-30644</strain>
    </source>
</reference>
<dbReference type="EMBL" id="JTHP01000044">
    <property type="protein sequence ID" value="KJD44003.1"/>
    <property type="molecule type" value="Genomic_DNA"/>
</dbReference>
<keyword evidence="2" id="KW-1185">Reference proteome</keyword>
<evidence type="ECO:0000313" key="1">
    <source>
        <dbReference type="EMBL" id="KJD44003.1"/>
    </source>
</evidence>
<proteinExistence type="predicted"/>
<dbReference type="PATRIC" id="fig|159743.3.peg.4362"/>
<dbReference type="AlphaFoldDB" id="A0A0D7WZ54"/>
<organism evidence="1 2">
    <name type="scientific">Paenibacillus terrae</name>
    <dbReference type="NCBI Taxonomy" id="159743"/>
    <lineage>
        <taxon>Bacteria</taxon>
        <taxon>Bacillati</taxon>
        <taxon>Bacillota</taxon>
        <taxon>Bacilli</taxon>
        <taxon>Bacillales</taxon>
        <taxon>Paenibacillaceae</taxon>
        <taxon>Paenibacillus</taxon>
    </lineage>
</organism>
<dbReference type="OrthoDB" id="9936694at2"/>
<dbReference type="Proteomes" id="UP000032534">
    <property type="component" value="Unassembled WGS sequence"/>
</dbReference>
<name>A0A0D7WZ54_9BACL</name>
<evidence type="ECO:0000313" key="2">
    <source>
        <dbReference type="Proteomes" id="UP000032534"/>
    </source>
</evidence>
<sequence length="61" mass="6851">MDARIAYRMMVELNGVKYLYESTLNGCFLSVCEKVGLNPEGQNRIEVIEKVKSALQVTLQG</sequence>
<comment type="caution">
    <text evidence="1">The sequence shown here is derived from an EMBL/GenBank/DDBJ whole genome shotgun (WGS) entry which is preliminary data.</text>
</comment>
<dbReference type="RefSeq" id="WP_044647709.1">
    <property type="nucleotide sequence ID" value="NZ_JTHP01000044.1"/>
</dbReference>
<accession>A0A0D7WZ54</accession>
<protein>
    <submittedName>
        <fullName evidence="1">Uncharacterized protein</fullName>
    </submittedName>
</protein>